<evidence type="ECO:0000313" key="8">
    <source>
        <dbReference type="Proteomes" id="UP000295832"/>
    </source>
</evidence>
<evidence type="ECO:0000256" key="1">
    <source>
        <dbReference type="ARBA" id="ARBA00004236"/>
    </source>
</evidence>
<dbReference type="AlphaFoldDB" id="A0A4R8H1F1"/>
<evidence type="ECO:0000256" key="3">
    <source>
        <dbReference type="ARBA" id="ARBA00022692"/>
    </source>
</evidence>
<dbReference type="Pfam" id="PF04347">
    <property type="entry name" value="FliO"/>
    <property type="match status" value="1"/>
</dbReference>
<dbReference type="EMBL" id="SOEG01000009">
    <property type="protein sequence ID" value="TDX51919.1"/>
    <property type="molecule type" value="Genomic_DNA"/>
</dbReference>
<accession>A0A4R8H1F1</accession>
<proteinExistence type="predicted"/>
<dbReference type="InterPro" id="IPR022781">
    <property type="entry name" value="Flagellar_biosynth_FliO"/>
</dbReference>
<dbReference type="GO" id="GO:0044781">
    <property type="term" value="P:bacterial-type flagellum organization"/>
    <property type="evidence" value="ECO:0007669"/>
    <property type="project" value="InterPro"/>
</dbReference>
<feature type="transmembrane region" description="Helical" evidence="6">
    <location>
        <begin position="6"/>
        <end position="25"/>
    </location>
</feature>
<evidence type="ECO:0000256" key="4">
    <source>
        <dbReference type="ARBA" id="ARBA00022989"/>
    </source>
</evidence>
<keyword evidence="7" id="KW-0969">Cilium</keyword>
<comment type="subcellular location">
    <subcellularLocation>
        <location evidence="1">Cell membrane</location>
    </subcellularLocation>
</comment>
<protein>
    <submittedName>
        <fullName evidence="7">Flagellar protein FliO/FliZ</fullName>
    </submittedName>
</protein>
<comment type="caution">
    <text evidence="7">The sequence shown here is derived from an EMBL/GenBank/DDBJ whole genome shotgun (WGS) entry which is preliminary data.</text>
</comment>
<dbReference type="RefSeq" id="WP_018250122.1">
    <property type="nucleotide sequence ID" value="NZ_SOEG01000009.1"/>
</dbReference>
<name>A0A4R8H1F1_9FIRM</name>
<keyword evidence="5 6" id="KW-0472">Membrane</keyword>
<dbReference type="Proteomes" id="UP000295832">
    <property type="component" value="Unassembled WGS sequence"/>
</dbReference>
<keyword evidence="8" id="KW-1185">Reference proteome</keyword>
<dbReference type="GO" id="GO:0016020">
    <property type="term" value="C:membrane"/>
    <property type="evidence" value="ECO:0007669"/>
    <property type="project" value="InterPro"/>
</dbReference>
<evidence type="ECO:0000313" key="7">
    <source>
        <dbReference type="EMBL" id="TDX51919.1"/>
    </source>
</evidence>
<keyword evidence="2" id="KW-1003">Cell membrane</keyword>
<evidence type="ECO:0000256" key="6">
    <source>
        <dbReference type="SAM" id="Phobius"/>
    </source>
</evidence>
<dbReference type="STRING" id="926561.GCA_000379025_02988"/>
<reference evidence="7 8" key="1">
    <citation type="submission" date="2019-03" db="EMBL/GenBank/DDBJ databases">
        <title>Subsurface microbial communities from deep shales in Ohio and West Virginia, USA.</title>
        <authorList>
            <person name="Wrighton K."/>
        </authorList>
    </citation>
    <scope>NUCLEOTIDE SEQUENCE [LARGE SCALE GENOMIC DNA]</scope>
    <source>
        <strain evidence="7 8">MSL 6dP</strain>
    </source>
</reference>
<keyword evidence="4 6" id="KW-1133">Transmembrane helix</keyword>
<evidence type="ECO:0000256" key="2">
    <source>
        <dbReference type="ARBA" id="ARBA00022475"/>
    </source>
</evidence>
<gene>
    <name evidence="7" type="ORF">C7959_10942</name>
</gene>
<keyword evidence="7" id="KW-0966">Cell projection</keyword>
<keyword evidence="3 6" id="KW-0812">Transmembrane</keyword>
<sequence length="101" mass="11952">MDYTADIFKVLFSLAVVLSIFYLVAKLLKNKRSLFNNTNQIKVLERCYLDTNHSLYLVKVIEKVWLVSVTKENIEFIEEVNLSELEIQEKNISSFFRKDKE</sequence>
<evidence type="ECO:0000256" key="5">
    <source>
        <dbReference type="ARBA" id="ARBA00023136"/>
    </source>
</evidence>
<keyword evidence="7" id="KW-0282">Flagellum</keyword>
<organism evidence="7 8">
    <name type="scientific">Orenia marismortui</name>
    <dbReference type="NCBI Taxonomy" id="46469"/>
    <lineage>
        <taxon>Bacteria</taxon>
        <taxon>Bacillati</taxon>
        <taxon>Bacillota</taxon>
        <taxon>Clostridia</taxon>
        <taxon>Halanaerobiales</taxon>
        <taxon>Halobacteroidaceae</taxon>
        <taxon>Orenia</taxon>
    </lineage>
</organism>